<dbReference type="EMBL" id="DRIH01000127">
    <property type="protein sequence ID" value="HEC67921.1"/>
    <property type="molecule type" value="Genomic_DNA"/>
</dbReference>
<dbReference type="InterPro" id="IPR004838">
    <property type="entry name" value="NHTrfase_class1_PyrdxlP-BS"/>
</dbReference>
<gene>
    <name evidence="9" type="ORF">ENI35_03805</name>
    <name evidence="8" type="ORF">ENJ03_03360</name>
</gene>
<dbReference type="GO" id="GO:0006520">
    <property type="term" value="P:amino acid metabolic process"/>
    <property type="evidence" value="ECO:0007669"/>
    <property type="project" value="InterPro"/>
</dbReference>
<evidence type="ECO:0000256" key="1">
    <source>
        <dbReference type="ARBA" id="ARBA00001933"/>
    </source>
</evidence>
<dbReference type="InterPro" id="IPR050596">
    <property type="entry name" value="AspAT/PAT-like"/>
</dbReference>
<dbReference type="PANTHER" id="PTHR46383:SF2">
    <property type="entry name" value="AMINOTRANSFERASE"/>
    <property type="match status" value="1"/>
</dbReference>
<comment type="cofactor">
    <cofactor evidence="1 6">
        <name>pyridoxal 5'-phosphate</name>
        <dbReference type="ChEBI" id="CHEBI:597326"/>
    </cofactor>
</comment>
<evidence type="ECO:0000259" key="7">
    <source>
        <dbReference type="Pfam" id="PF00155"/>
    </source>
</evidence>
<dbReference type="AlphaFoldDB" id="A0A7C1VUJ5"/>
<keyword evidence="3 6" id="KW-0032">Aminotransferase</keyword>
<dbReference type="InterPro" id="IPR004839">
    <property type="entry name" value="Aminotransferase_I/II_large"/>
</dbReference>
<dbReference type="SUPFAM" id="SSF53383">
    <property type="entry name" value="PLP-dependent transferases"/>
    <property type="match status" value="1"/>
</dbReference>
<evidence type="ECO:0000313" key="8">
    <source>
        <dbReference type="EMBL" id="HEB74240.1"/>
    </source>
</evidence>
<dbReference type="Proteomes" id="UP000885738">
    <property type="component" value="Unassembled WGS sequence"/>
</dbReference>
<dbReference type="GO" id="GO:0030170">
    <property type="term" value="F:pyridoxal phosphate binding"/>
    <property type="evidence" value="ECO:0007669"/>
    <property type="project" value="InterPro"/>
</dbReference>
<dbReference type="InterPro" id="IPR015424">
    <property type="entry name" value="PyrdxlP-dep_Trfase"/>
</dbReference>
<evidence type="ECO:0000256" key="2">
    <source>
        <dbReference type="ARBA" id="ARBA00007441"/>
    </source>
</evidence>
<organism evidence="9">
    <name type="scientific">Desulfofervidus auxilii</name>
    <dbReference type="NCBI Taxonomy" id="1621989"/>
    <lineage>
        <taxon>Bacteria</taxon>
        <taxon>Pseudomonadati</taxon>
        <taxon>Thermodesulfobacteriota</taxon>
        <taxon>Candidatus Desulfofervidia</taxon>
        <taxon>Candidatus Desulfofervidales</taxon>
        <taxon>Candidatus Desulfofervidaceae</taxon>
        <taxon>Candidatus Desulfofervidus</taxon>
    </lineage>
</organism>
<feature type="domain" description="Aminotransferase class I/classII large" evidence="7">
    <location>
        <begin position="30"/>
        <end position="372"/>
    </location>
</feature>
<name>A0A7C1VUJ5_DESA2</name>
<dbReference type="InterPro" id="IPR015421">
    <property type="entry name" value="PyrdxlP-dep_Trfase_major"/>
</dbReference>
<dbReference type="Pfam" id="PF00155">
    <property type="entry name" value="Aminotran_1_2"/>
    <property type="match status" value="1"/>
</dbReference>
<comment type="caution">
    <text evidence="9">The sequence shown here is derived from an EMBL/GenBank/DDBJ whole genome shotgun (WGS) entry which is preliminary data.</text>
</comment>
<evidence type="ECO:0000313" key="9">
    <source>
        <dbReference type="EMBL" id="HEC67921.1"/>
    </source>
</evidence>
<keyword evidence="4 6" id="KW-0808">Transferase</keyword>
<comment type="similarity">
    <text evidence="2 6">Belongs to the class-I pyridoxal-phosphate-dependent aminotransferase family.</text>
</comment>
<dbReference type="GO" id="GO:0008483">
    <property type="term" value="F:transaminase activity"/>
    <property type="evidence" value="ECO:0007669"/>
    <property type="project" value="UniProtKB-KW"/>
</dbReference>
<evidence type="ECO:0000256" key="4">
    <source>
        <dbReference type="ARBA" id="ARBA00022679"/>
    </source>
</evidence>
<dbReference type="CDD" id="cd00609">
    <property type="entry name" value="AAT_like"/>
    <property type="match status" value="1"/>
</dbReference>
<dbReference type="PANTHER" id="PTHR46383">
    <property type="entry name" value="ASPARTATE AMINOTRANSFERASE"/>
    <property type="match status" value="1"/>
</dbReference>
<sequence length="381" mass="42877">MIAKRAQEMPPFLVMDVLERAQILEKQGENIIHLEVGEPDFATPSCIKEAAKRALKAGKTHYTHSLGIFELRETIAEHYQQKYGVAISPENIIITAGTSPAMFLIFSSLLEPGDEIILPNPHYACYPNFIRFLGGKPIFIPVREENNFIYDVDQIKKAISPRTKGIIVNSPANPTGMLTPGEIMQAIAELGISIISDEIYHQLVYEEVEHSALEFTDNAFVLNGFSKAYAMTGWRLGYLIVPSSFVRPMQKIQQNFFICAPSFAQYAALAALKKAQPEVLKMRQIYNQRRLYLYKALKELGFSLKTPPQGAFYFFINVKHLSQDSYTLAFDILEKIKVAVTPGIDFGSEGEGFLRISYANSLKNIKEGLNRLKNYVNQYGG</sequence>
<reference evidence="9" key="1">
    <citation type="journal article" date="2020" name="mSystems">
        <title>Genome- and Community-Level Interaction Insights into Carbon Utilization and Element Cycling Functions of Hydrothermarchaeota in Hydrothermal Sediment.</title>
        <authorList>
            <person name="Zhou Z."/>
            <person name="Liu Y."/>
            <person name="Xu W."/>
            <person name="Pan J."/>
            <person name="Luo Z.H."/>
            <person name="Li M."/>
        </authorList>
    </citation>
    <scope>NUCLEOTIDE SEQUENCE [LARGE SCALE GENOMIC DNA]</scope>
    <source>
        <strain evidence="9">HyVt-389</strain>
        <strain evidence="8">HyVt-45</strain>
    </source>
</reference>
<dbReference type="Proteomes" id="UP000886268">
    <property type="component" value="Unassembled WGS sequence"/>
</dbReference>
<dbReference type="EMBL" id="DRKW01000195">
    <property type="protein sequence ID" value="HEB74240.1"/>
    <property type="molecule type" value="Genomic_DNA"/>
</dbReference>
<proteinExistence type="inferred from homology"/>
<evidence type="ECO:0000256" key="5">
    <source>
        <dbReference type="ARBA" id="ARBA00022898"/>
    </source>
</evidence>
<protein>
    <recommendedName>
        <fullName evidence="6">Aminotransferase</fullName>
        <ecNumber evidence="6">2.6.1.-</ecNumber>
    </recommendedName>
</protein>
<accession>A0A7C1VUJ5</accession>
<dbReference type="Gene3D" id="3.40.640.10">
    <property type="entry name" value="Type I PLP-dependent aspartate aminotransferase-like (Major domain)"/>
    <property type="match status" value="1"/>
</dbReference>
<evidence type="ECO:0000256" key="3">
    <source>
        <dbReference type="ARBA" id="ARBA00022576"/>
    </source>
</evidence>
<keyword evidence="5" id="KW-0663">Pyridoxal phosphate</keyword>
<evidence type="ECO:0000256" key="6">
    <source>
        <dbReference type="RuleBase" id="RU000481"/>
    </source>
</evidence>
<dbReference type="PROSITE" id="PS00105">
    <property type="entry name" value="AA_TRANSFER_CLASS_1"/>
    <property type="match status" value="1"/>
</dbReference>
<dbReference type="EC" id="2.6.1.-" evidence="6"/>